<dbReference type="GO" id="GO:0009094">
    <property type="term" value="P:L-phenylalanine biosynthetic process"/>
    <property type="evidence" value="ECO:0007669"/>
    <property type="project" value="UniProtKB-UniPathway"/>
</dbReference>
<gene>
    <name evidence="13" type="ORF">CJ030_MR2G025891</name>
</gene>
<feature type="domain" description="ACT" evidence="12">
    <location>
        <begin position="310"/>
        <end position="401"/>
    </location>
</feature>
<evidence type="ECO:0000256" key="10">
    <source>
        <dbReference type="ARBA" id="ARBA00023239"/>
    </source>
</evidence>
<evidence type="ECO:0000256" key="8">
    <source>
        <dbReference type="ARBA" id="ARBA00023141"/>
    </source>
</evidence>
<dbReference type="EC" id="4.2.1.91" evidence="3"/>
<comment type="subcellular location">
    <subcellularLocation>
        <location evidence="1">Plastid</location>
        <location evidence="1">Chloroplast stroma</location>
    </subcellularLocation>
</comment>
<evidence type="ECO:0000259" key="12">
    <source>
        <dbReference type="PROSITE" id="PS51671"/>
    </source>
</evidence>
<dbReference type="FunFam" id="3.40.190.10:FF:000031">
    <property type="entry name" value="Arogenate dehydratase"/>
    <property type="match status" value="1"/>
</dbReference>
<dbReference type="OrthoDB" id="2414662at2759"/>
<dbReference type="SUPFAM" id="SSF55021">
    <property type="entry name" value="ACT-like"/>
    <property type="match status" value="1"/>
</dbReference>
<dbReference type="Gene3D" id="3.40.190.10">
    <property type="entry name" value="Periplasmic binding protein-like II"/>
    <property type="match status" value="2"/>
</dbReference>
<dbReference type="UniPathway" id="UPA00121">
    <property type="reaction ID" value="UER00344"/>
</dbReference>
<evidence type="ECO:0000256" key="5">
    <source>
        <dbReference type="ARBA" id="ARBA00022605"/>
    </source>
</evidence>
<dbReference type="InterPro" id="IPR045865">
    <property type="entry name" value="ACT-like_dom_sf"/>
</dbReference>
<evidence type="ECO:0000256" key="3">
    <source>
        <dbReference type="ARBA" id="ARBA00013259"/>
    </source>
</evidence>
<dbReference type="CDD" id="cd04905">
    <property type="entry name" value="ACT_CM-PDT"/>
    <property type="match status" value="1"/>
</dbReference>
<dbReference type="Pfam" id="PF00800">
    <property type="entry name" value="PDT"/>
    <property type="match status" value="1"/>
</dbReference>
<dbReference type="SUPFAM" id="SSF53850">
    <property type="entry name" value="Periplasmic binding protein-like II"/>
    <property type="match status" value="1"/>
</dbReference>
<name>A0A6A1WD05_9ROSI</name>
<keyword evidence="10" id="KW-0456">Lyase</keyword>
<evidence type="ECO:0000259" key="11">
    <source>
        <dbReference type="PROSITE" id="PS51171"/>
    </source>
</evidence>
<dbReference type="PROSITE" id="PS51671">
    <property type="entry name" value="ACT"/>
    <property type="match status" value="1"/>
</dbReference>
<dbReference type="GO" id="GO:0047769">
    <property type="term" value="F:arogenate dehydratase activity"/>
    <property type="evidence" value="ECO:0007669"/>
    <property type="project" value="UniProtKB-EC"/>
</dbReference>
<comment type="caution">
    <text evidence="13">The sequence shown here is derived from an EMBL/GenBank/DDBJ whole genome shotgun (WGS) entry which is preliminary data.</text>
</comment>
<keyword evidence="9" id="KW-0584">Phenylalanine biosynthesis</keyword>
<protein>
    <recommendedName>
        <fullName evidence="3">arogenate dehydratase</fullName>
        <ecNumber evidence="3">4.2.1.91</ecNumber>
    </recommendedName>
</protein>
<dbReference type="InterPro" id="IPR001086">
    <property type="entry name" value="Preph_deHydtase"/>
</dbReference>
<dbReference type="InterPro" id="IPR002912">
    <property type="entry name" value="ACT_dom"/>
</dbReference>
<evidence type="ECO:0000256" key="7">
    <source>
        <dbReference type="ARBA" id="ARBA00022946"/>
    </source>
</evidence>
<feature type="domain" description="Prephenate dehydratase" evidence="11">
    <location>
        <begin position="116"/>
        <end position="296"/>
    </location>
</feature>
<evidence type="ECO:0000313" key="14">
    <source>
        <dbReference type="Proteomes" id="UP000516437"/>
    </source>
</evidence>
<comment type="pathway">
    <text evidence="2">Amino-acid biosynthesis; L-phenylalanine biosynthesis; L-phenylalanine from L-arogenate: step 1/1.</text>
</comment>
<dbReference type="FunFam" id="3.40.190.10:FF:000028">
    <property type="entry name" value="Arogenate dehydratase"/>
    <property type="match status" value="1"/>
</dbReference>
<dbReference type="CDD" id="cd13631">
    <property type="entry name" value="PBP2_Ct-PDT_like"/>
    <property type="match status" value="1"/>
</dbReference>
<evidence type="ECO:0000256" key="4">
    <source>
        <dbReference type="ARBA" id="ARBA00022528"/>
    </source>
</evidence>
<keyword evidence="4" id="KW-0150">Chloroplast</keyword>
<evidence type="ECO:0000313" key="13">
    <source>
        <dbReference type="EMBL" id="KAB1221807.1"/>
    </source>
</evidence>
<dbReference type="GO" id="GO:0009570">
    <property type="term" value="C:chloroplast stroma"/>
    <property type="evidence" value="ECO:0007669"/>
    <property type="project" value="UniProtKB-SubCell"/>
</dbReference>
<reference evidence="13 14" key="1">
    <citation type="journal article" date="2019" name="Plant Biotechnol. J.">
        <title>The red bayberry genome and genetic basis of sex determination.</title>
        <authorList>
            <person name="Jia H.M."/>
            <person name="Jia H.J."/>
            <person name="Cai Q.L."/>
            <person name="Wang Y."/>
            <person name="Zhao H.B."/>
            <person name="Yang W.F."/>
            <person name="Wang G.Y."/>
            <person name="Li Y.H."/>
            <person name="Zhan D.L."/>
            <person name="Shen Y.T."/>
            <person name="Niu Q.F."/>
            <person name="Chang L."/>
            <person name="Qiu J."/>
            <person name="Zhao L."/>
            <person name="Xie H.B."/>
            <person name="Fu W.Y."/>
            <person name="Jin J."/>
            <person name="Li X.W."/>
            <person name="Jiao Y."/>
            <person name="Zhou C.C."/>
            <person name="Tu T."/>
            <person name="Chai C.Y."/>
            <person name="Gao J.L."/>
            <person name="Fan L.J."/>
            <person name="van de Weg E."/>
            <person name="Wang J.Y."/>
            <person name="Gao Z.S."/>
        </authorList>
    </citation>
    <scope>NUCLEOTIDE SEQUENCE [LARGE SCALE GENOMIC DNA]</scope>
    <source>
        <tissue evidence="13">Leaves</tissue>
    </source>
</reference>
<evidence type="ECO:0000256" key="1">
    <source>
        <dbReference type="ARBA" id="ARBA00004470"/>
    </source>
</evidence>
<evidence type="ECO:0000256" key="2">
    <source>
        <dbReference type="ARBA" id="ARBA00004929"/>
    </source>
</evidence>
<keyword evidence="14" id="KW-1185">Reference proteome</keyword>
<dbReference type="GO" id="GO:0004664">
    <property type="term" value="F:prephenate dehydratase activity"/>
    <property type="evidence" value="ECO:0007669"/>
    <property type="project" value="InterPro"/>
</dbReference>
<keyword evidence="5" id="KW-0028">Amino-acid biosynthesis</keyword>
<dbReference type="Proteomes" id="UP000516437">
    <property type="component" value="Chromosome 2"/>
</dbReference>
<dbReference type="Gene3D" id="3.30.70.260">
    <property type="match status" value="1"/>
</dbReference>
<dbReference type="PANTHER" id="PTHR21022:SF20">
    <property type="entry name" value="AROGENATE DEHYDRATASE_PREPHENATE DEHYDRATASE 1, CHLOROPLASTIC"/>
    <property type="match status" value="1"/>
</dbReference>
<dbReference type="EMBL" id="RXIC02000020">
    <property type="protein sequence ID" value="KAB1221807.1"/>
    <property type="molecule type" value="Genomic_DNA"/>
</dbReference>
<keyword evidence="8" id="KW-0057">Aromatic amino acid biosynthesis</keyword>
<dbReference type="AlphaFoldDB" id="A0A6A1WD05"/>
<evidence type="ECO:0000256" key="9">
    <source>
        <dbReference type="ARBA" id="ARBA00023222"/>
    </source>
</evidence>
<proteinExistence type="predicted"/>
<dbReference type="PANTHER" id="PTHR21022">
    <property type="entry name" value="PREPHENATE DEHYDRATASE P PROTEIN"/>
    <property type="match status" value="1"/>
</dbReference>
<organism evidence="13 14">
    <name type="scientific">Morella rubra</name>
    <name type="common">Chinese bayberry</name>
    <dbReference type="NCBI Taxonomy" id="262757"/>
    <lineage>
        <taxon>Eukaryota</taxon>
        <taxon>Viridiplantae</taxon>
        <taxon>Streptophyta</taxon>
        <taxon>Embryophyta</taxon>
        <taxon>Tracheophyta</taxon>
        <taxon>Spermatophyta</taxon>
        <taxon>Magnoliopsida</taxon>
        <taxon>eudicotyledons</taxon>
        <taxon>Gunneridae</taxon>
        <taxon>Pentapetalae</taxon>
        <taxon>rosids</taxon>
        <taxon>fabids</taxon>
        <taxon>Fagales</taxon>
        <taxon>Myricaceae</taxon>
        <taxon>Morella</taxon>
    </lineage>
</organism>
<keyword evidence="6" id="KW-0934">Plastid</keyword>
<keyword evidence="7" id="KW-0809">Transit peptide</keyword>
<evidence type="ECO:0000256" key="6">
    <source>
        <dbReference type="ARBA" id="ARBA00022640"/>
    </source>
</evidence>
<sequence length="406" mass="44310">MALEGASIRVCSSAPCSGLSASDFGSSSGATSVSLRLDLEKLRRWECGRLSALTQRATTPVEDEKPHTPEVESYRAIERTQGIESLHFQKDLSFLPKPLSSSNYLSSFPRDGSKVRIAYQGLPGAYSEAAALKAYPSCETVPCERFEDAFKAVERCLVDKAVLPIENSVGGSIHHNYDLLLEHRLHIVGEVLLQVNHCLLGLPGIKKEEIKFVLSHPMALAQCDMMLSNLGVVGVNAGDTAGSAQVVASTGQRETGAIASARAAKIYGLEILAEKIQLGTDQDFEKNITRFPILAREPIIPGLDRPYKTTVAFTLEEGADLLFKALSVFAIRDINLIKIESRPLRQYPLRIIGNSNEGSTNCFDCLFFIDIEASMADCRAQNALGHLQEFTGFLRILGSYPMDTVV</sequence>
<dbReference type="PROSITE" id="PS51171">
    <property type="entry name" value="PREPHENATE_DEHYDR_3"/>
    <property type="match status" value="1"/>
</dbReference>
<accession>A0A6A1WD05</accession>